<evidence type="ECO:0000256" key="2">
    <source>
        <dbReference type="ARBA" id="ARBA00022723"/>
    </source>
</evidence>
<evidence type="ECO:0000256" key="6">
    <source>
        <dbReference type="ARBA" id="ARBA00022842"/>
    </source>
</evidence>
<evidence type="ECO:0000256" key="4">
    <source>
        <dbReference type="ARBA" id="ARBA00022777"/>
    </source>
</evidence>
<keyword evidence="1" id="KW-0808">Transferase</keyword>
<reference evidence="10 11" key="1">
    <citation type="submission" date="2017-07" db="EMBL/GenBank/DDBJ databases">
        <title>A comparative genomics approach to explaining the enigmatic role of Gardnerella vaginalis in the vaginal microbiome.</title>
        <authorList>
            <person name="Vancuren S.J."/>
            <person name="Hill J.E."/>
        </authorList>
    </citation>
    <scope>NUCLEOTIDE SEQUENCE [LARGE SCALE GENOMIC DNA]</scope>
    <source>
        <strain evidence="10 11">WP023</strain>
    </source>
</reference>
<keyword evidence="2" id="KW-0479">Metal-binding</keyword>
<keyword evidence="4 10" id="KW-0418">Kinase</keyword>
<dbReference type="EMBL" id="NNRU01000003">
    <property type="protein sequence ID" value="RFT28987.1"/>
    <property type="molecule type" value="Genomic_DNA"/>
</dbReference>
<evidence type="ECO:0000256" key="5">
    <source>
        <dbReference type="ARBA" id="ARBA00022840"/>
    </source>
</evidence>
<sequence length="196" mass="21257">DLAANNLELLVVDTCAPHQLNDGQYAARRMMCQEAAQALNVSSLRAVADSISNSEDSQQTLQDTLNRVQKLGGETMMRRVRHVVTEINRVREFVEAFHKTDITLAGELMNQSHNSLRDDYEVTIPELDTAVDVARNEGAYGARMTGGGFGGSIIALVDTNRAKPIAQAIADEFAKRGFAAPRALSAVPSSSGERIL</sequence>
<evidence type="ECO:0000313" key="11">
    <source>
        <dbReference type="Proteomes" id="UP000258379"/>
    </source>
</evidence>
<dbReference type="Pfam" id="PF08544">
    <property type="entry name" value="GHMP_kinases_C"/>
    <property type="match status" value="1"/>
</dbReference>
<evidence type="ECO:0000256" key="8">
    <source>
        <dbReference type="ARBA" id="ARBA00023277"/>
    </source>
</evidence>
<gene>
    <name evidence="10" type="ORF">CG405_04240</name>
</gene>
<dbReference type="AlphaFoldDB" id="A0A3E2CB45"/>
<dbReference type="GO" id="GO:0046872">
    <property type="term" value="F:metal ion binding"/>
    <property type="evidence" value="ECO:0007669"/>
    <property type="project" value="UniProtKB-KW"/>
</dbReference>
<accession>A0A3E2CB45</accession>
<feature type="domain" description="GHMP kinase C-terminal" evidence="9">
    <location>
        <begin position="94"/>
        <end position="174"/>
    </location>
</feature>
<dbReference type="GO" id="GO:0005524">
    <property type="term" value="F:ATP binding"/>
    <property type="evidence" value="ECO:0007669"/>
    <property type="project" value="UniProtKB-KW"/>
</dbReference>
<keyword evidence="5" id="KW-0067">ATP-binding</keyword>
<protein>
    <submittedName>
        <fullName evidence="10">Galactokinase</fullName>
    </submittedName>
</protein>
<evidence type="ECO:0000256" key="3">
    <source>
        <dbReference type="ARBA" id="ARBA00022741"/>
    </source>
</evidence>
<dbReference type="FunFam" id="3.30.70.890:FF:000001">
    <property type="entry name" value="Galactokinase"/>
    <property type="match status" value="1"/>
</dbReference>
<evidence type="ECO:0000256" key="1">
    <source>
        <dbReference type="ARBA" id="ARBA00022679"/>
    </source>
</evidence>
<comment type="caution">
    <text evidence="10">The sequence shown here is derived from an EMBL/GenBank/DDBJ whole genome shotgun (WGS) entry which is preliminary data.</text>
</comment>
<dbReference type="PANTHER" id="PTHR10457:SF7">
    <property type="entry name" value="GALACTOKINASE-RELATED"/>
    <property type="match status" value="1"/>
</dbReference>
<organism evidence="10 11">
    <name type="scientific">Gardnerella vaginalis</name>
    <dbReference type="NCBI Taxonomy" id="2702"/>
    <lineage>
        <taxon>Bacteria</taxon>
        <taxon>Bacillati</taxon>
        <taxon>Actinomycetota</taxon>
        <taxon>Actinomycetes</taxon>
        <taxon>Bifidobacteriales</taxon>
        <taxon>Bifidobacteriaceae</taxon>
        <taxon>Gardnerella</taxon>
    </lineage>
</organism>
<dbReference type="GO" id="GO:0004335">
    <property type="term" value="F:galactokinase activity"/>
    <property type="evidence" value="ECO:0007669"/>
    <property type="project" value="TreeGrafter"/>
</dbReference>
<dbReference type="PANTHER" id="PTHR10457">
    <property type="entry name" value="MEVALONATE KINASE/GALACTOKINASE"/>
    <property type="match status" value="1"/>
</dbReference>
<dbReference type="GO" id="GO:0006012">
    <property type="term" value="P:galactose metabolic process"/>
    <property type="evidence" value="ECO:0007669"/>
    <property type="project" value="UniProtKB-KW"/>
</dbReference>
<evidence type="ECO:0000259" key="9">
    <source>
        <dbReference type="Pfam" id="PF08544"/>
    </source>
</evidence>
<feature type="non-terminal residue" evidence="10">
    <location>
        <position position="1"/>
    </location>
</feature>
<dbReference type="InterPro" id="IPR013750">
    <property type="entry name" value="GHMP_kinase_C_dom"/>
</dbReference>
<dbReference type="Proteomes" id="UP000258379">
    <property type="component" value="Unassembled WGS sequence"/>
</dbReference>
<dbReference type="SUPFAM" id="SSF55060">
    <property type="entry name" value="GHMP Kinase, C-terminal domain"/>
    <property type="match status" value="1"/>
</dbReference>
<dbReference type="GO" id="GO:0005829">
    <property type="term" value="C:cytosol"/>
    <property type="evidence" value="ECO:0007669"/>
    <property type="project" value="TreeGrafter"/>
</dbReference>
<evidence type="ECO:0000313" key="10">
    <source>
        <dbReference type="EMBL" id="RFT28987.1"/>
    </source>
</evidence>
<keyword evidence="8" id="KW-0119">Carbohydrate metabolism</keyword>
<evidence type="ECO:0000256" key="7">
    <source>
        <dbReference type="ARBA" id="ARBA00023144"/>
    </source>
</evidence>
<keyword evidence="7" id="KW-0299">Galactose metabolism</keyword>
<proteinExistence type="predicted"/>
<keyword evidence="6" id="KW-0460">Magnesium</keyword>
<keyword evidence="3" id="KW-0547">Nucleotide-binding</keyword>
<dbReference type="InterPro" id="IPR036554">
    <property type="entry name" value="GHMP_kinase_C_sf"/>
</dbReference>
<name>A0A3E2CB45_GARVA</name>
<dbReference type="Gene3D" id="3.30.70.890">
    <property type="entry name" value="GHMP kinase, C-terminal domain"/>
    <property type="match status" value="1"/>
</dbReference>